<dbReference type="GO" id="GO:0016020">
    <property type="term" value="C:membrane"/>
    <property type="evidence" value="ECO:0007669"/>
    <property type="project" value="TreeGrafter"/>
</dbReference>
<comment type="caution">
    <text evidence="5">The sequence shown here is derived from an EMBL/GenBank/DDBJ whole genome shotgun (WGS) entry which is preliminary data.</text>
</comment>
<evidence type="ECO:0000313" key="5">
    <source>
        <dbReference type="EMBL" id="MTW12991.1"/>
    </source>
</evidence>
<feature type="chain" id="PRO_5026903889" evidence="3">
    <location>
        <begin position="25"/>
        <end position="307"/>
    </location>
</feature>
<gene>
    <name evidence="5" type="ORF">GM658_20495</name>
</gene>
<keyword evidence="1" id="KW-0479">Metal-binding</keyword>
<dbReference type="CDD" id="cd10960">
    <property type="entry name" value="CE4_NodB_like_1"/>
    <property type="match status" value="1"/>
</dbReference>
<keyword evidence="6" id="KW-1185">Reference proteome</keyword>
<feature type="domain" description="NodB homology" evidence="4">
    <location>
        <begin position="25"/>
        <end position="220"/>
    </location>
</feature>
<dbReference type="Proteomes" id="UP000472320">
    <property type="component" value="Unassembled WGS sequence"/>
</dbReference>
<feature type="signal peptide" evidence="3">
    <location>
        <begin position="1"/>
        <end position="24"/>
    </location>
</feature>
<dbReference type="EMBL" id="WNKX01000018">
    <property type="protein sequence ID" value="MTW12991.1"/>
    <property type="molecule type" value="Genomic_DNA"/>
</dbReference>
<sequence length="307" mass="33968">MIRRLLAVSTLAAAAFTATGAAHAQTVAITMDDGPNAESTPRMTVVERNQAILSALAKHHVQAALFVTSGYGASTPQGLPLLQAWSKAGHAIGNHTVTHPDLEKVSLAEYQRQVMECDRLISTLPGYQKWLRFTYLREGNTPEKIEGMRNFLLEHGYRNAYVSADTSDWRLNEKLVEVLKKNPNADLSPIRTAYLAHIKQRLLAYRELSQQLQGRDIAQVLLMHHNLLNALWLDDVLSEIEEMGWKIISPAEAFADPVYKLEPVRKAAGQSLLLSLGRILGLGLMPGGERLVDDGDYEIAELAKKGL</sequence>
<dbReference type="SUPFAM" id="SSF88713">
    <property type="entry name" value="Glycoside hydrolase/deacetylase"/>
    <property type="match status" value="1"/>
</dbReference>
<name>A0A6L6QLE7_9BURK</name>
<dbReference type="PROSITE" id="PS51677">
    <property type="entry name" value="NODB"/>
    <property type="match status" value="1"/>
</dbReference>
<reference evidence="5 6" key="1">
    <citation type="submission" date="2019-11" db="EMBL/GenBank/DDBJ databases">
        <title>Type strains purchased from KCTC, JCM and DSMZ.</title>
        <authorList>
            <person name="Lu H."/>
        </authorList>
    </citation>
    <scope>NUCLEOTIDE SEQUENCE [LARGE SCALE GENOMIC DNA]</scope>
    <source>
        <strain evidence="5 6">JCM 31587</strain>
    </source>
</reference>
<protein>
    <submittedName>
        <fullName evidence="5">Polysaccharide deacetylase family protein</fullName>
    </submittedName>
</protein>
<proteinExistence type="predicted"/>
<dbReference type="Pfam" id="PF01522">
    <property type="entry name" value="Polysacc_deac_1"/>
    <property type="match status" value="1"/>
</dbReference>
<dbReference type="Gene3D" id="3.20.20.370">
    <property type="entry name" value="Glycoside hydrolase/deacetylase"/>
    <property type="match status" value="1"/>
</dbReference>
<accession>A0A6L6QLE7</accession>
<dbReference type="RefSeq" id="WP_155455925.1">
    <property type="nucleotide sequence ID" value="NZ_WNKX01000018.1"/>
</dbReference>
<dbReference type="AlphaFoldDB" id="A0A6L6QLE7"/>
<dbReference type="GO" id="GO:0005975">
    <property type="term" value="P:carbohydrate metabolic process"/>
    <property type="evidence" value="ECO:0007669"/>
    <property type="project" value="InterPro"/>
</dbReference>
<evidence type="ECO:0000256" key="3">
    <source>
        <dbReference type="SAM" id="SignalP"/>
    </source>
</evidence>
<dbReference type="GO" id="GO:0046872">
    <property type="term" value="F:metal ion binding"/>
    <property type="evidence" value="ECO:0007669"/>
    <property type="project" value="UniProtKB-KW"/>
</dbReference>
<evidence type="ECO:0000256" key="2">
    <source>
        <dbReference type="ARBA" id="ARBA00022801"/>
    </source>
</evidence>
<dbReference type="PANTHER" id="PTHR10587">
    <property type="entry name" value="GLYCOSYL TRANSFERASE-RELATED"/>
    <property type="match status" value="1"/>
</dbReference>
<dbReference type="InterPro" id="IPR011330">
    <property type="entry name" value="Glyco_hydro/deAcase_b/a-brl"/>
</dbReference>
<keyword evidence="3" id="KW-0732">Signal</keyword>
<evidence type="ECO:0000313" key="6">
    <source>
        <dbReference type="Proteomes" id="UP000472320"/>
    </source>
</evidence>
<dbReference type="OrthoDB" id="115239at2"/>
<evidence type="ECO:0000256" key="1">
    <source>
        <dbReference type="ARBA" id="ARBA00022723"/>
    </source>
</evidence>
<keyword evidence="2" id="KW-0378">Hydrolase</keyword>
<organism evidence="5 6">
    <name type="scientific">Massilia eburnea</name>
    <dbReference type="NCBI Taxonomy" id="1776165"/>
    <lineage>
        <taxon>Bacteria</taxon>
        <taxon>Pseudomonadati</taxon>
        <taxon>Pseudomonadota</taxon>
        <taxon>Betaproteobacteria</taxon>
        <taxon>Burkholderiales</taxon>
        <taxon>Oxalobacteraceae</taxon>
        <taxon>Telluria group</taxon>
        <taxon>Massilia</taxon>
    </lineage>
</organism>
<dbReference type="GO" id="GO:0016810">
    <property type="term" value="F:hydrolase activity, acting on carbon-nitrogen (but not peptide) bonds"/>
    <property type="evidence" value="ECO:0007669"/>
    <property type="project" value="InterPro"/>
</dbReference>
<evidence type="ECO:0000259" key="4">
    <source>
        <dbReference type="PROSITE" id="PS51677"/>
    </source>
</evidence>
<dbReference type="InterPro" id="IPR002509">
    <property type="entry name" value="NODB_dom"/>
</dbReference>
<dbReference type="InterPro" id="IPR050248">
    <property type="entry name" value="Polysacc_deacetylase_ArnD"/>
</dbReference>
<dbReference type="PANTHER" id="PTHR10587:SF133">
    <property type="entry name" value="CHITIN DEACETYLASE 1-RELATED"/>
    <property type="match status" value="1"/>
</dbReference>